<dbReference type="EMBL" id="JABTCG010000004">
    <property type="protein sequence ID" value="MBD0851462.1"/>
    <property type="molecule type" value="Genomic_DNA"/>
</dbReference>
<dbReference type="InterPro" id="IPR050297">
    <property type="entry name" value="LipidA_mod_glycosyltrf_83"/>
</dbReference>
<feature type="transmembrane region" description="Helical" evidence="8">
    <location>
        <begin position="311"/>
        <end position="328"/>
    </location>
</feature>
<proteinExistence type="predicted"/>
<feature type="transmembrane region" description="Helical" evidence="8">
    <location>
        <begin position="120"/>
        <end position="141"/>
    </location>
</feature>
<dbReference type="PANTHER" id="PTHR33908">
    <property type="entry name" value="MANNOSYLTRANSFERASE YKCB-RELATED"/>
    <property type="match status" value="1"/>
</dbReference>
<dbReference type="Proteomes" id="UP000598350">
    <property type="component" value="Unassembled WGS sequence"/>
</dbReference>
<evidence type="ECO:0000256" key="8">
    <source>
        <dbReference type="SAM" id="Phobius"/>
    </source>
</evidence>
<dbReference type="Pfam" id="PF13231">
    <property type="entry name" value="PMT_2"/>
    <property type="match status" value="1"/>
</dbReference>
<keyword evidence="3" id="KW-0328">Glycosyltransferase</keyword>
<evidence type="ECO:0000256" key="6">
    <source>
        <dbReference type="ARBA" id="ARBA00022989"/>
    </source>
</evidence>
<evidence type="ECO:0000256" key="4">
    <source>
        <dbReference type="ARBA" id="ARBA00022679"/>
    </source>
</evidence>
<keyword evidence="6 8" id="KW-1133">Transmembrane helix</keyword>
<evidence type="ECO:0000256" key="7">
    <source>
        <dbReference type="ARBA" id="ARBA00023136"/>
    </source>
</evidence>
<dbReference type="PANTHER" id="PTHR33908:SF11">
    <property type="entry name" value="MEMBRANE PROTEIN"/>
    <property type="match status" value="1"/>
</dbReference>
<keyword evidence="11" id="KW-1185">Reference proteome</keyword>
<evidence type="ECO:0000313" key="10">
    <source>
        <dbReference type="EMBL" id="MBD0851462.1"/>
    </source>
</evidence>
<comment type="subcellular location">
    <subcellularLocation>
        <location evidence="1">Cell membrane</location>
        <topology evidence="1">Multi-pass membrane protein</topology>
    </subcellularLocation>
</comment>
<keyword evidence="7 8" id="KW-0472">Membrane</keyword>
<organism evidence="10 11">
    <name type="scientific">Maribacter arenosus</name>
    <dbReference type="NCBI Taxonomy" id="1854708"/>
    <lineage>
        <taxon>Bacteria</taxon>
        <taxon>Pseudomonadati</taxon>
        <taxon>Bacteroidota</taxon>
        <taxon>Flavobacteriia</taxon>
        <taxon>Flavobacteriales</taxon>
        <taxon>Flavobacteriaceae</taxon>
        <taxon>Maribacter</taxon>
    </lineage>
</organism>
<feature type="transmembrane region" description="Helical" evidence="8">
    <location>
        <begin position="208"/>
        <end position="231"/>
    </location>
</feature>
<evidence type="ECO:0000313" key="11">
    <source>
        <dbReference type="Proteomes" id="UP000598350"/>
    </source>
</evidence>
<comment type="caution">
    <text evidence="10">The sequence shown here is derived from an EMBL/GenBank/DDBJ whole genome shotgun (WGS) entry which is preliminary data.</text>
</comment>
<keyword evidence="4" id="KW-0808">Transferase</keyword>
<feature type="domain" description="Glycosyltransferase RgtA/B/C/D-like" evidence="9">
    <location>
        <begin position="70"/>
        <end position="224"/>
    </location>
</feature>
<feature type="transmembrane region" description="Helical" evidence="8">
    <location>
        <begin position="20"/>
        <end position="38"/>
    </location>
</feature>
<dbReference type="RefSeq" id="WP_188314579.1">
    <property type="nucleotide sequence ID" value="NZ_JABTCG010000004.1"/>
</dbReference>
<feature type="transmembrane region" description="Helical" evidence="8">
    <location>
        <begin position="287"/>
        <end position="305"/>
    </location>
</feature>
<reference evidence="10 11" key="1">
    <citation type="submission" date="2020-05" db="EMBL/GenBank/DDBJ databases">
        <title>The draft genome sequence of Maribacter arenosus CAU 1321.</title>
        <authorList>
            <person name="Mu L."/>
        </authorList>
    </citation>
    <scope>NUCLEOTIDE SEQUENCE [LARGE SCALE GENOMIC DNA]</scope>
    <source>
        <strain evidence="10 11">CAU 1321</strain>
    </source>
</reference>
<accession>A0ABR7VH32</accession>
<feature type="transmembrane region" description="Helical" evidence="8">
    <location>
        <begin position="255"/>
        <end position="275"/>
    </location>
</feature>
<sequence>MSYTLINSIFKNYNDLKDRMVILLIFCLSFIIRLPFFFRDYIDRDESTFILMGQSWVEGHLPYTELWDLKPPLTFLIFGGIIYVFGKSFVAIRVFGALMVALTAFFAYKIGQEAHSKKIGFWAAISTVIMLSLFGSLQGVMSEHICMAFFMPGLYLLLKSKKPNYLFLSGLLMGMAVMTKINMAYTLVFLSIFLSYTEMRNRKWAKALFHTSLFGLGILLIIILTLLPYYLQGNTELWYKSVFRAPLAYIGARRYMWYELAPLYIVVVDFLILTYKKKLLDFKKVPILYLSVAILGVMYAFYKGGRINGHYLIQLHPLLLILVVIVISKLQFLKNLQWKPYFLLLILLIPMESYLEYINILENKIERGTFFNGEGISVPNYIQENELDTENILFFGYHIGYWVLDTKPPTKAATHPSNICRDELFPFYDNPRKTAMEELRYIMETIQPKTVVIRKNRRIFDKKEVEENEYINAYLAEHYHVQATVEKAEILQRLE</sequence>
<evidence type="ECO:0000256" key="5">
    <source>
        <dbReference type="ARBA" id="ARBA00022692"/>
    </source>
</evidence>
<feature type="transmembrane region" description="Helical" evidence="8">
    <location>
        <begin position="340"/>
        <end position="357"/>
    </location>
</feature>
<gene>
    <name evidence="10" type="ORF">HPE63_12350</name>
</gene>
<keyword evidence="2" id="KW-1003">Cell membrane</keyword>
<evidence type="ECO:0000256" key="3">
    <source>
        <dbReference type="ARBA" id="ARBA00022676"/>
    </source>
</evidence>
<protein>
    <submittedName>
        <fullName evidence="10">Glycosyltransferase family 39 protein</fullName>
    </submittedName>
</protein>
<evidence type="ECO:0000256" key="1">
    <source>
        <dbReference type="ARBA" id="ARBA00004651"/>
    </source>
</evidence>
<dbReference type="InterPro" id="IPR038731">
    <property type="entry name" value="RgtA/B/C-like"/>
</dbReference>
<feature type="transmembrane region" description="Helical" evidence="8">
    <location>
        <begin position="165"/>
        <end position="196"/>
    </location>
</feature>
<evidence type="ECO:0000259" key="9">
    <source>
        <dbReference type="Pfam" id="PF13231"/>
    </source>
</evidence>
<evidence type="ECO:0000256" key="2">
    <source>
        <dbReference type="ARBA" id="ARBA00022475"/>
    </source>
</evidence>
<name>A0ABR7VH32_9FLAO</name>
<feature type="transmembrane region" description="Helical" evidence="8">
    <location>
        <begin position="75"/>
        <end position="108"/>
    </location>
</feature>
<keyword evidence="5 8" id="KW-0812">Transmembrane</keyword>